<organism evidence="2 3">
    <name type="scientific">Actinomadura barringtoniae</name>
    <dbReference type="NCBI Taxonomy" id="1427535"/>
    <lineage>
        <taxon>Bacteria</taxon>
        <taxon>Bacillati</taxon>
        <taxon>Actinomycetota</taxon>
        <taxon>Actinomycetes</taxon>
        <taxon>Streptosporangiales</taxon>
        <taxon>Thermomonosporaceae</taxon>
        <taxon>Actinomadura</taxon>
    </lineage>
</organism>
<proteinExistence type="predicted"/>
<name>A0A939PC86_9ACTN</name>
<accession>A0A939PC86</accession>
<evidence type="ECO:0000313" key="2">
    <source>
        <dbReference type="EMBL" id="MBO2449981.1"/>
    </source>
</evidence>
<feature type="signal peptide" evidence="1">
    <location>
        <begin position="1"/>
        <end position="29"/>
    </location>
</feature>
<dbReference type="Proteomes" id="UP000669179">
    <property type="component" value="Unassembled WGS sequence"/>
</dbReference>
<keyword evidence="1" id="KW-0732">Signal</keyword>
<comment type="caution">
    <text evidence="2">The sequence shown here is derived from an EMBL/GenBank/DDBJ whole genome shotgun (WGS) entry which is preliminary data.</text>
</comment>
<dbReference type="AlphaFoldDB" id="A0A939PC86"/>
<evidence type="ECO:0000313" key="3">
    <source>
        <dbReference type="Proteomes" id="UP000669179"/>
    </source>
</evidence>
<evidence type="ECO:0000256" key="1">
    <source>
        <dbReference type="SAM" id="SignalP"/>
    </source>
</evidence>
<protein>
    <submittedName>
        <fullName evidence="2">Uncharacterized protein</fullName>
    </submittedName>
</protein>
<sequence length="273" mass="27289">MTRSTRTAAGAVILGATALFTAAAPAAWASSGPAPVAPPSATDVAAARQAATGAVPTLGRFFASQAGLRSRTATAANAAATRPRLTAAPTAVYELSPGFVTGKSGEVAHLAFLATPAVAADGQTASVWAARVSNGTWKIVNIASGTDEQTYAQRAGSGAIAFHEPQIDAWYALRDGKVTPLNDSARSGVRAGTTLAAYQRLVQRRYADKMPGSAYARNGAAGGYAAAPTGSYGAPADKGGSTGSGRTPLIVCGIVMAGGAGALGARRLRRNGD</sequence>
<dbReference type="EMBL" id="JAGEOJ010000009">
    <property type="protein sequence ID" value="MBO2449981.1"/>
    <property type="molecule type" value="Genomic_DNA"/>
</dbReference>
<reference evidence="2" key="1">
    <citation type="submission" date="2021-03" db="EMBL/GenBank/DDBJ databases">
        <authorList>
            <person name="Kanchanasin P."/>
            <person name="Saeng-In P."/>
            <person name="Phongsopitanun W."/>
            <person name="Yuki M."/>
            <person name="Kudo T."/>
            <person name="Ohkuma M."/>
            <person name="Tanasupawat S."/>
        </authorList>
    </citation>
    <scope>NUCLEOTIDE SEQUENCE</scope>
    <source>
        <strain evidence="2">GKU 128</strain>
    </source>
</reference>
<feature type="chain" id="PRO_5037864492" evidence="1">
    <location>
        <begin position="30"/>
        <end position="273"/>
    </location>
</feature>
<keyword evidence="3" id="KW-1185">Reference proteome</keyword>
<dbReference type="RefSeq" id="WP_208257855.1">
    <property type="nucleotide sequence ID" value="NZ_JAGEOJ010000009.1"/>
</dbReference>
<gene>
    <name evidence="2" type="ORF">J4573_22960</name>
</gene>